<dbReference type="AlphaFoldDB" id="C6HL49"/>
<feature type="compositionally biased region" description="Polar residues" evidence="1">
    <location>
        <begin position="1"/>
        <end position="14"/>
    </location>
</feature>
<dbReference type="EMBL" id="GG692430">
    <property type="protein sequence ID" value="EER38986.1"/>
    <property type="molecule type" value="Genomic_DNA"/>
</dbReference>
<evidence type="ECO:0000256" key="1">
    <source>
        <dbReference type="SAM" id="MobiDB-lite"/>
    </source>
</evidence>
<dbReference type="VEuPathDB" id="FungiDB:HCDG_06930"/>
<proteinExistence type="predicted"/>
<protein>
    <submittedName>
        <fullName evidence="2">Uncharacterized protein</fullName>
    </submittedName>
</protein>
<accession>C6HL49</accession>
<evidence type="ECO:0000313" key="2">
    <source>
        <dbReference type="EMBL" id="EER38986.1"/>
    </source>
</evidence>
<reference evidence="3" key="1">
    <citation type="submission" date="2009-05" db="EMBL/GenBank/DDBJ databases">
        <title>The genome sequence of Ajellomyces capsulatus strain H143.</title>
        <authorList>
            <person name="Champion M."/>
            <person name="Cuomo C.A."/>
            <person name="Ma L.-J."/>
            <person name="Henn M.R."/>
            <person name="Sil A."/>
            <person name="Goldman B."/>
            <person name="Young S.K."/>
            <person name="Kodira C.D."/>
            <person name="Zeng Q."/>
            <person name="Koehrsen M."/>
            <person name="Alvarado L."/>
            <person name="Berlin A.M."/>
            <person name="Borenstein D."/>
            <person name="Chen Z."/>
            <person name="Engels R."/>
            <person name="Freedman E."/>
            <person name="Gellesch M."/>
            <person name="Goldberg J."/>
            <person name="Griggs A."/>
            <person name="Gujja S."/>
            <person name="Heiman D.I."/>
            <person name="Hepburn T.A."/>
            <person name="Howarth C."/>
            <person name="Jen D."/>
            <person name="Larson L."/>
            <person name="Lewis B."/>
            <person name="Mehta T."/>
            <person name="Park D."/>
            <person name="Pearson M."/>
            <person name="Roberts A."/>
            <person name="Saif S."/>
            <person name="Shea T.D."/>
            <person name="Shenoy N."/>
            <person name="Sisk P."/>
            <person name="Stolte C."/>
            <person name="Sykes S."/>
            <person name="Walk T."/>
            <person name="White J."/>
            <person name="Yandava C."/>
            <person name="Klein B."/>
            <person name="McEwen J.G."/>
            <person name="Puccia R."/>
            <person name="Goldman G.H."/>
            <person name="Felipe M.S."/>
            <person name="Nino-Vega G."/>
            <person name="San-Blas G."/>
            <person name="Taylor J.W."/>
            <person name="Mendoza L."/>
            <person name="Galagan J.E."/>
            <person name="Nusbaum C."/>
            <person name="Birren B.W."/>
        </authorList>
    </citation>
    <scope>NUCLEOTIDE SEQUENCE [LARGE SCALE GENOMIC DNA]</scope>
    <source>
        <strain evidence="3">H143</strain>
    </source>
</reference>
<organism evidence="2 3">
    <name type="scientific">Ajellomyces capsulatus (strain H143)</name>
    <name type="common">Darling's disease fungus</name>
    <name type="synonym">Histoplasma capsulatum</name>
    <dbReference type="NCBI Taxonomy" id="544712"/>
    <lineage>
        <taxon>Eukaryota</taxon>
        <taxon>Fungi</taxon>
        <taxon>Dikarya</taxon>
        <taxon>Ascomycota</taxon>
        <taxon>Pezizomycotina</taxon>
        <taxon>Eurotiomycetes</taxon>
        <taxon>Eurotiomycetidae</taxon>
        <taxon>Onygenales</taxon>
        <taxon>Ajellomycetaceae</taxon>
        <taxon>Histoplasma</taxon>
    </lineage>
</organism>
<dbReference type="Proteomes" id="UP000002624">
    <property type="component" value="Unassembled WGS sequence"/>
</dbReference>
<sequence length="128" mass="14094">MVSYFSCSGDSPSIFQLPKPPPPDNERNAATAEEHPPVNKSPNCADFTIAVQYQMGLDIIGVVAAGRVYNVDDHIVLKACRIYEPPSSDAIPRILWDYASETIFHSGFLNDERAPACSTSSSKYHRGY</sequence>
<name>C6HL49_AJECH</name>
<gene>
    <name evidence="2" type="ORF">HCDG_06930</name>
</gene>
<feature type="compositionally biased region" description="Basic and acidic residues" evidence="1">
    <location>
        <begin position="24"/>
        <end position="37"/>
    </location>
</feature>
<evidence type="ECO:0000313" key="3">
    <source>
        <dbReference type="Proteomes" id="UP000002624"/>
    </source>
</evidence>
<dbReference type="HOGENOM" id="CLU_1958926_0_0_1"/>
<feature type="region of interest" description="Disordered" evidence="1">
    <location>
        <begin position="1"/>
        <end position="40"/>
    </location>
</feature>